<dbReference type="InterPro" id="IPR050498">
    <property type="entry name" value="Ycf3"/>
</dbReference>
<gene>
    <name evidence="9" type="ORF">GNP95_14480</name>
</gene>
<dbReference type="InterPro" id="IPR011990">
    <property type="entry name" value="TPR-like_helical_dom_sf"/>
</dbReference>
<dbReference type="RefSeq" id="WP_155611596.1">
    <property type="nucleotide sequence ID" value="NZ_WNZW01000005.1"/>
</dbReference>
<keyword evidence="7" id="KW-0812">Transmembrane</keyword>
<keyword evidence="7" id="KW-0472">Membrane</keyword>
<name>A0A7X2Z3K5_9BACL</name>
<feature type="compositionally biased region" description="Acidic residues" evidence="6">
    <location>
        <begin position="61"/>
        <end position="77"/>
    </location>
</feature>
<evidence type="ECO:0000313" key="9">
    <source>
        <dbReference type="EMBL" id="MUG46196.1"/>
    </source>
</evidence>
<dbReference type="Pfam" id="PF14559">
    <property type="entry name" value="TPR_19"/>
    <property type="match status" value="1"/>
</dbReference>
<feature type="domain" description="J" evidence="8">
    <location>
        <begin position="2"/>
        <end position="66"/>
    </location>
</feature>
<evidence type="ECO:0000256" key="7">
    <source>
        <dbReference type="SAM" id="Phobius"/>
    </source>
</evidence>
<dbReference type="OrthoDB" id="9816462at2"/>
<feature type="transmembrane region" description="Helical" evidence="7">
    <location>
        <begin position="689"/>
        <end position="708"/>
    </location>
</feature>
<dbReference type="Gene3D" id="1.10.287.110">
    <property type="entry name" value="DnaJ domain"/>
    <property type="match status" value="1"/>
</dbReference>
<dbReference type="SUPFAM" id="SSF48452">
    <property type="entry name" value="TPR-like"/>
    <property type="match status" value="1"/>
</dbReference>
<dbReference type="CDD" id="cd06257">
    <property type="entry name" value="DnaJ"/>
    <property type="match status" value="1"/>
</dbReference>
<evidence type="ECO:0000256" key="2">
    <source>
        <dbReference type="ARBA" id="ARBA00022737"/>
    </source>
</evidence>
<feature type="compositionally biased region" description="Acidic residues" evidence="6">
    <location>
        <begin position="152"/>
        <end position="170"/>
    </location>
</feature>
<dbReference type="InterPro" id="IPR001623">
    <property type="entry name" value="DnaJ_domain"/>
</dbReference>
<evidence type="ECO:0000256" key="1">
    <source>
        <dbReference type="ARBA" id="ARBA00022705"/>
    </source>
</evidence>
<dbReference type="InterPro" id="IPR019734">
    <property type="entry name" value="TPR_rpt"/>
</dbReference>
<evidence type="ECO:0000256" key="4">
    <source>
        <dbReference type="ARBA" id="ARBA00023016"/>
    </source>
</evidence>
<dbReference type="AlphaFoldDB" id="A0A7X2Z3K5"/>
<keyword evidence="3 5" id="KW-0802">TPR repeat</keyword>
<proteinExistence type="predicted"/>
<protein>
    <submittedName>
        <fullName evidence="9">Tetratricopeptide repeat protein</fullName>
    </submittedName>
</protein>
<dbReference type="Gene3D" id="1.25.40.10">
    <property type="entry name" value="Tetratricopeptide repeat domain"/>
    <property type="match status" value="1"/>
</dbReference>
<dbReference type="PROSITE" id="PS50005">
    <property type="entry name" value="TPR"/>
    <property type="match status" value="1"/>
</dbReference>
<feature type="repeat" description="TPR" evidence="5">
    <location>
        <begin position="409"/>
        <end position="442"/>
    </location>
</feature>
<evidence type="ECO:0000256" key="3">
    <source>
        <dbReference type="ARBA" id="ARBA00022803"/>
    </source>
</evidence>
<evidence type="ECO:0000256" key="5">
    <source>
        <dbReference type="PROSITE-ProRule" id="PRU00339"/>
    </source>
</evidence>
<feature type="compositionally biased region" description="Acidic residues" evidence="6">
    <location>
        <begin position="96"/>
        <end position="128"/>
    </location>
</feature>
<keyword evidence="4" id="KW-0346">Stress response</keyword>
<evidence type="ECO:0000313" key="10">
    <source>
        <dbReference type="Proteomes" id="UP000447876"/>
    </source>
</evidence>
<sequence length="721" mass="84064">MSIWEILGVEQTYDTSVIRRAYAKLLKIHHPEDDPEGYQRLREAYDRAMKLAKQHQQEQVLYEEDEDDERAEEELEQDAGFSSLERPIFSEIPPNAEDEDTLDDLESEDAPDDFEEEGPPENMEELDAEPLRIPRLPKWDTLSRDEQHEEHNEDNDWDDEDPDEVPDENFDDYHDYDFDDEYEESVYPVDEFMAQVHALYSDFAARMDTHRWLNLLASDTLWNIDYQRAVAERMLDYCEQNYFLPRDVWSILEEHFRWRERSMEDEEFAEEYPKLDTYVIMDLPGLHMDYSAILQAQDMTDERREEFLRYREAVAIALIEDDRRTAHVNLIKALDIFKDDKDLLRLQTEFYRRTGNGEEALASCNDYIRRSPGDSEAFLMRAHMLLGMNRFSDALEDVQQVLAQIPEHAEALALAGQCQMKLGNMDQAKADFNQALAIDGEDIEAVLGLAAVHRHTESALSYLKGPARKQARREINMELGRIPLLSRLKRAVVLLFSRRWPVLTIIVILHLIINQSIVKHTGQSAWAYVQTMLAPPQIITVHDAAAMDRLPPGTHAVRIKLTNALYTGILEIEDKDAEGSSTYRYLHADKARELGLMDRLNGYVCIGYSGNASVMIISNYKQAMEVFNDKTVEISGEMRLSPPQELQQEMDQLIQLRRMSDNYLSHHPLSHYYIVADDTIRTTVPPDKLPSTVMYLTVLLILFYIPFIQEARRQWRYMRYN</sequence>
<evidence type="ECO:0000256" key="6">
    <source>
        <dbReference type="SAM" id="MobiDB-lite"/>
    </source>
</evidence>
<comment type="caution">
    <text evidence="9">The sequence shown here is derived from an EMBL/GenBank/DDBJ whole genome shotgun (WGS) entry which is preliminary data.</text>
</comment>
<evidence type="ECO:0000259" key="8">
    <source>
        <dbReference type="PROSITE" id="PS50076"/>
    </source>
</evidence>
<dbReference type="EMBL" id="WNZW01000005">
    <property type="protein sequence ID" value="MUG46196.1"/>
    <property type="molecule type" value="Genomic_DNA"/>
</dbReference>
<dbReference type="InterPro" id="IPR036869">
    <property type="entry name" value="J_dom_sf"/>
</dbReference>
<feature type="compositionally biased region" description="Basic and acidic residues" evidence="6">
    <location>
        <begin position="129"/>
        <end position="151"/>
    </location>
</feature>
<dbReference type="SUPFAM" id="SSF46565">
    <property type="entry name" value="Chaperone J-domain"/>
    <property type="match status" value="1"/>
</dbReference>
<dbReference type="Proteomes" id="UP000447876">
    <property type="component" value="Unassembled WGS sequence"/>
</dbReference>
<keyword evidence="7" id="KW-1133">Transmembrane helix</keyword>
<feature type="region of interest" description="Disordered" evidence="6">
    <location>
        <begin position="53"/>
        <end position="171"/>
    </location>
</feature>
<keyword evidence="1" id="KW-0235">DNA replication</keyword>
<accession>A0A7X2Z3K5</accession>
<dbReference type="PANTHER" id="PTHR44858:SF1">
    <property type="entry name" value="UDP-N-ACETYLGLUCOSAMINE--PEPTIDE N-ACETYLGLUCOSAMINYLTRANSFERASE SPINDLY-RELATED"/>
    <property type="match status" value="1"/>
</dbReference>
<reference evidence="9 10" key="1">
    <citation type="submission" date="2019-11" db="EMBL/GenBank/DDBJ databases">
        <title>Draft genome sequences of five Paenibacillus species of dairy origin.</title>
        <authorList>
            <person name="Olajide A.M."/>
            <person name="Chen S."/>
            <person name="Lapointe G."/>
        </authorList>
    </citation>
    <scope>NUCLEOTIDE SEQUENCE [LARGE SCALE GENOMIC DNA]</scope>
    <source>
        <strain evidence="9 10">12CR55</strain>
    </source>
</reference>
<dbReference type="PANTHER" id="PTHR44858">
    <property type="entry name" value="TETRATRICOPEPTIDE REPEAT PROTEIN 6"/>
    <property type="match status" value="1"/>
</dbReference>
<dbReference type="GO" id="GO:0006260">
    <property type="term" value="P:DNA replication"/>
    <property type="evidence" value="ECO:0007669"/>
    <property type="project" value="UniProtKB-KW"/>
</dbReference>
<keyword evidence="2" id="KW-0677">Repeat</keyword>
<dbReference type="SMART" id="SM00028">
    <property type="entry name" value="TPR"/>
    <property type="match status" value="2"/>
</dbReference>
<organism evidence="9 10">
    <name type="scientific">Paenibacillus woosongensis</name>
    <dbReference type="NCBI Taxonomy" id="307580"/>
    <lineage>
        <taxon>Bacteria</taxon>
        <taxon>Bacillati</taxon>
        <taxon>Bacillota</taxon>
        <taxon>Bacilli</taxon>
        <taxon>Bacillales</taxon>
        <taxon>Paenibacillaceae</taxon>
        <taxon>Paenibacillus</taxon>
    </lineage>
</organism>
<dbReference type="PROSITE" id="PS50076">
    <property type="entry name" value="DNAJ_2"/>
    <property type="match status" value="1"/>
</dbReference>